<evidence type="ECO:0000313" key="3">
    <source>
        <dbReference type="Proteomes" id="UP000481872"/>
    </source>
</evidence>
<comment type="caution">
    <text evidence="2">The sequence shown here is derived from an EMBL/GenBank/DDBJ whole genome shotgun (WGS) entry which is preliminary data.</text>
</comment>
<sequence length="55" mass="6708">MKKIRRSRRSRMNNMPNMKKMKKLTAKTKREIKKFSMEMGKDMSIMIKNIKKSMK</sequence>
<keyword evidence="3" id="KW-1185">Reference proteome</keyword>
<feature type="region of interest" description="Disordered" evidence="1">
    <location>
        <begin position="1"/>
        <end position="25"/>
    </location>
</feature>
<gene>
    <name evidence="2" type="ORF">G3M99_13895</name>
</gene>
<name>A0A6M0H6J9_9CLOT</name>
<evidence type="ECO:0000256" key="1">
    <source>
        <dbReference type="SAM" id="MobiDB-lite"/>
    </source>
</evidence>
<protein>
    <submittedName>
        <fullName evidence="2">Uncharacterized protein</fullName>
    </submittedName>
</protein>
<dbReference type="Proteomes" id="UP000481872">
    <property type="component" value="Unassembled WGS sequence"/>
</dbReference>
<feature type="compositionally biased region" description="Basic residues" evidence="1">
    <location>
        <begin position="1"/>
        <end position="11"/>
    </location>
</feature>
<proteinExistence type="predicted"/>
<dbReference type="RefSeq" id="WP_199870544.1">
    <property type="nucleotide sequence ID" value="NZ_JAAGPU010000028.1"/>
</dbReference>
<dbReference type="EMBL" id="JAAGPU010000028">
    <property type="protein sequence ID" value="NEU05924.1"/>
    <property type="molecule type" value="Genomic_DNA"/>
</dbReference>
<reference evidence="2 3" key="1">
    <citation type="submission" date="2020-02" db="EMBL/GenBank/DDBJ databases">
        <title>Genome assembly of a novel Clostridium senegalense strain.</title>
        <authorList>
            <person name="Gupta T.B."/>
            <person name="Jauregui R."/>
            <person name="Maclean P."/>
            <person name="Nawarathana A."/>
            <person name="Brightwell G."/>
        </authorList>
    </citation>
    <scope>NUCLEOTIDE SEQUENCE [LARGE SCALE GENOMIC DNA]</scope>
    <source>
        <strain evidence="2 3">AGRFS4</strain>
    </source>
</reference>
<organism evidence="2 3">
    <name type="scientific">Clostridium senegalense</name>
    <dbReference type="NCBI Taxonomy" id="1465809"/>
    <lineage>
        <taxon>Bacteria</taxon>
        <taxon>Bacillati</taxon>
        <taxon>Bacillota</taxon>
        <taxon>Clostridia</taxon>
        <taxon>Eubacteriales</taxon>
        <taxon>Clostridiaceae</taxon>
        <taxon>Clostridium</taxon>
    </lineage>
</organism>
<dbReference type="AlphaFoldDB" id="A0A6M0H6J9"/>
<accession>A0A6M0H6J9</accession>
<evidence type="ECO:0000313" key="2">
    <source>
        <dbReference type="EMBL" id="NEU05924.1"/>
    </source>
</evidence>